<dbReference type="InterPro" id="IPR036296">
    <property type="entry name" value="SKP1-like_dim_sf"/>
</dbReference>
<dbReference type="SUPFAM" id="SSF81382">
    <property type="entry name" value="Skp1 dimerisation domain-like"/>
    <property type="match status" value="1"/>
</dbReference>
<proteinExistence type="inferred from homology"/>
<reference evidence="6 7" key="1">
    <citation type="journal article" date="2018" name="Nat. Genet.">
        <title>The Rosa genome provides new insights in the design of modern roses.</title>
        <authorList>
            <person name="Bendahmane M."/>
        </authorList>
    </citation>
    <scope>NUCLEOTIDE SEQUENCE [LARGE SCALE GENOMIC DNA]</scope>
    <source>
        <strain evidence="7">cv. Old Blush</strain>
    </source>
</reference>
<dbReference type="Proteomes" id="UP000238479">
    <property type="component" value="Chromosome 6"/>
</dbReference>
<gene>
    <name evidence="6" type="ORF">RchiOBHm_Chr6g0244391</name>
</gene>
<organism evidence="6 7">
    <name type="scientific">Rosa chinensis</name>
    <name type="common">China rose</name>
    <dbReference type="NCBI Taxonomy" id="74649"/>
    <lineage>
        <taxon>Eukaryota</taxon>
        <taxon>Viridiplantae</taxon>
        <taxon>Streptophyta</taxon>
        <taxon>Embryophyta</taxon>
        <taxon>Tracheophyta</taxon>
        <taxon>Spermatophyta</taxon>
        <taxon>Magnoliopsida</taxon>
        <taxon>eudicotyledons</taxon>
        <taxon>Gunneridae</taxon>
        <taxon>Pentapetalae</taxon>
        <taxon>rosids</taxon>
        <taxon>fabids</taxon>
        <taxon>Rosales</taxon>
        <taxon>Rosaceae</taxon>
        <taxon>Rosoideae</taxon>
        <taxon>Rosoideae incertae sedis</taxon>
        <taxon>Rosa</taxon>
    </lineage>
</organism>
<dbReference type="GO" id="GO:0016567">
    <property type="term" value="P:protein ubiquitination"/>
    <property type="evidence" value="ECO:0007669"/>
    <property type="project" value="UniProtKB-UniRule"/>
</dbReference>
<evidence type="ECO:0000256" key="2">
    <source>
        <dbReference type="ARBA" id="ARBA00009993"/>
    </source>
</evidence>
<protein>
    <recommendedName>
        <fullName evidence="4">SKP1-like protein</fullName>
    </recommendedName>
</protein>
<dbReference type="OMA" id="NCKGLLD"/>
<evidence type="ECO:0000256" key="4">
    <source>
        <dbReference type="PIRNR" id="PIRNR028729"/>
    </source>
</evidence>
<dbReference type="InterPro" id="IPR016897">
    <property type="entry name" value="SKP1"/>
</dbReference>
<dbReference type="PANTHER" id="PTHR11165">
    <property type="entry name" value="SKP1"/>
    <property type="match status" value="1"/>
</dbReference>
<dbReference type="PIRSF" id="PIRSF028729">
    <property type="entry name" value="E3_ubiquit_lig_SCF_Skp"/>
    <property type="match status" value="1"/>
</dbReference>
<name>A0A2P6PIZ5_ROSCH</name>
<dbReference type="Gene3D" id="3.30.710.10">
    <property type="entry name" value="Potassium Channel Kv1.1, Chain A"/>
    <property type="match status" value="1"/>
</dbReference>
<dbReference type="Gramene" id="PRQ21903">
    <property type="protein sequence ID" value="PRQ21903"/>
    <property type="gene ID" value="RchiOBHm_Chr6g0244391"/>
</dbReference>
<dbReference type="STRING" id="74649.A0A2P6PIZ5"/>
<evidence type="ECO:0000256" key="1">
    <source>
        <dbReference type="ARBA" id="ARBA00004906"/>
    </source>
</evidence>
<comment type="subunit">
    <text evidence="4">Part of a SCF (SKP1-cullin-F-box) protein ligase complex.</text>
</comment>
<evidence type="ECO:0000256" key="3">
    <source>
        <dbReference type="ARBA" id="ARBA00022786"/>
    </source>
</evidence>
<dbReference type="AlphaFoldDB" id="A0A2P6PIZ5"/>
<evidence type="ECO:0000313" key="7">
    <source>
        <dbReference type="Proteomes" id="UP000238479"/>
    </source>
</evidence>
<sequence>MSTEIENKKLNLTSSDGEEFEVDEAVALHSETIKHMMEDGCADNAIPLTGVILAKVIEYLKKHAEDKEGKDQKKSLKRFDADFVDVELSVLIDLILAADRLKIKKLWDLTCQTVADMIKDPEVRFSNSRMT</sequence>
<dbReference type="InterPro" id="IPR001232">
    <property type="entry name" value="SKP1-like"/>
</dbReference>
<dbReference type="InterPro" id="IPR016073">
    <property type="entry name" value="Skp1_comp_POZ"/>
</dbReference>
<evidence type="ECO:0000313" key="6">
    <source>
        <dbReference type="EMBL" id="PRQ21903.1"/>
    </source>
</evidence>
<dbReference type="CDD" id="cd18322">
    <property type="entry name" value="BTB_POZ_SKP1"/>
    <property type="match status" value="1"/>
</dbReference>
<comment type="function">
    <text evidence="4">Involved in ubiquitination and subsequent proteasomal degradation of target proteins. Together with CUL1, RBX1 and a F-box protein, it forms a SCF E3 ubiquitin ligase complex. The functional specificity of this complex depends on the type of F-box protein. In the SCF complex, it serves as an adapter that links the F-box protein to CUL1.</text>
</comment>
<dbReference type="SUPFAM" id="SSF54695">
    <property type="entry name" value="POZ domain"/>
    <property type="match status" value="1"/>
</dbReference>
<dbReference type="GO" id="GO:0016301">
    <property type="term" value="F:kinase activity"/>
    <property type="evidence" value="ECO:0007669"/>
    <property type="project" value="UniProtKB-KW"/>
</dbReference>
<evidence type="ECO:0000259" key="5">
    <source>
        <dbReference type="Pfam" id="PF03931"/>
    </source>
</evidence>
<comment type="pathway">
    <text evidence="1 4">Protein modification; protein ubiquitination.</text>
</comment>
<dbReference type="SMART" id="SM00512">
    <property type="entry name" value="Skp1"/>
    <property type="match status" value="1"/>
</dbReference>
<dbReference type="GO" id="GO:0006511">
    <property type="term" value="P:ubiquitin-dependent protein catabolic process"/>
    <property type="evidence" value="ECO:0007669"/>
    <property type="project" value="InterPro"/>
</dbReference>
<accession>A0A2P6PIZ5</accession>
<keyword evidence="7" id="KW-1185">Reference proteome</keyword>
<comment type="similarity">
    <text evidence="2 4">Belongs to the SKP1 family.</text>
</comment>
<dbReference type="EMBL" id="PDCK01000044">
    <property type="protein sequence ID" value="PRQ21903.1"/>
    <property type="molecule type" value="Genomic_DNA"/>
</dbReference>
<dbReference type="UniPathway" id="UPA00143"/>
<feature type="domain" description="SKP1 component POZ" evidence="5">
    <location>
        <begin position="8"/>
        <end position="64"/>
    </location>
</feature>
<comment type="caution">
    <text evidence="6">The sequence shown here is derived from an EMBL/GenBank/DDBJ whole genome shotgun (WGS) entry which is preliminary data.</text>
</comment>
<dbReference type="Pfam" id="PF03931">
    <property type="entry name" value="Skp1_POZ"/>
    <property type="match status" value="1"/>
</dbReference>
<keyword evidence="3 4" id="KW-0833">Ubl conjugation pathway</keyword>
<keyword evidence="6" id="KW-0418">Kinase</keyword>
<dbReference type="InterPro" id="IPR011333">
    <property type="entry name" value="SKP1/BTB/POZ_sf"/>
</dbReference>
<dbReference type="GO" id="GO:0009867">
    <property type="term" value="P:jasmonic acid mediated signaling pathway"/>
    <property type="evidence" value="ECO:0007669"/>
    <property type="project" value="UniProtKB-ARBA"/>
</dbReference>
<keyword evidence="6" id="KW-0808">Transferase</keyword>